<comment type="similarity">
    <text evidence="2 4">Belongs to the class-IV pyridoxal-phosphate-dependent aminotransferase family.</text>
</comment>
<evidence type="ECO:0000256" key="5">
    <source>
        <dbReference type="RuleBase" id="RU004516"/>
    </source>
</evidence>
<accession>A0A1G9DVK6</accession>
<sequence length="272" mass="31675">MYISINGQLIKEEEVVLSPMAEAFAYGYGVFETIKYDRGRIYFLQEHIQRLKNGCRELRIYRDIDEELLKKWFDEIKEANQLSSGVLKISCVKNKEKEDIILSIRRNPYRKEAYSQGFKLCFTNIRRNPYSILTYTKSNNYLENLLARQEAMDKGYNEVIFTNVHEKICEGALSNIFFVKDQVLYTPAVSCGILDGIMRRKILEIANMLPLKVRVGEYTKVDLLKADEVFVTNSLLEIMPVVEIEGKQLSLQNSSITQILRQEYECYIATLQ</sequence>
<dbReference type="GO" id="GO:0005829">
    <property type="term" value="C:cytosol"/>
    <property type="evidence" value="ECO:0007669"/>
    <property type="project" value="TreeGrafter"/>
</dbReference>
<dbReference type="PANTHER" id="PTHR42743">
    <property type="entry name" value="AMINO-ACID AMINOTRANSFERASE"/>
    <property type="match status" value="1"/>
</dbReference>
<dbReference type="RefSeq" id="WP_090553325.1">
    <property type="nucleotide sequence ID" value="NZ_FNFP01000003.1"/>
</dbReference>
<dbReference type="FunFam" id="3.20.10.10:FF:000002">
    <property type="entry name" value="D-alanine aminotransferase"/>
    <property type="match status" value="1"/>
</dbReference>
<proteinExistence type="inferred from homology"/>
<dbReference type="CDD" id="cd00449">
    <property type="entry name" value="PLPDE_IV"/>
    <property type="match status" value="1"/>
</dbReference>
<dbReference type="PANTHER" id="PTHR42743:SF11">
    <property type="entry name" value="AMINODEOXYCHORISMATE LYASE"/>
    <property type="match status" value="1"/>
</dbReference>
<dbReference type="OrthoDB" id="9805628at2"/>
<evidence type="ECO:0000313" key="7">
    <source>
        <dbReference type="Proteomes" id="UP000198718"/>
    </source>
</evidence>
<protein>
    <submittedName>
        <fullName evidence="6">4-amino-4-deoxychorismate lyase</fullName>
    </submittedName>
</protein>
<dbReference type="InterPro" id="IPR043132">
    <property type="entry name" value="BCAT-like_C"/>
</dbReference>
<dbReference type="InterPro" id="IPR036038">
    <property type="entry name" value="Aminotransferase-like"/>
</dbReference>
<dbReference type="Gene3D" id="3.30.470.10">
    <property type="match status" value="1"/>
</dbReference>
<dbReference type="Gene3D" id="3.20.10.10">
    <property type="entry name" value="D-amino Acid Aminotransferase, subunit A, domain 2"/>
    <property type="match status" value="1"/>
</dbReference>
<dbReference type="Proteomes" id="UP000198718">
    <property type="component" value="Unassembled WGS sequence"/>
</dbReference>
<evidence type="ECO:0000256" key="1">
    <source>
        <dbReference type="ARBA" id="ARBA00001933"/>
    </source>
</evidence>
<dbReference type="InterPro" id="IPR001544">
    <property type="entry name" value="Aminotrans_IV"/>
</dbReference>
<evidence type="ECO:0000313" key="6">
    <source>
        <dbReference type="EMBL" id="SDK67888.1"/>
    </source>
</evidence>
<keyword evidence="3 5" id="KW-0663">Pyridoxal phosphate</keyword>
<gene>
    <name evidence="6" type="ORF">SAMN05660472_01750</name>
</gene>
<dbReference type="SUPFAM" id="SSF56752">
    <property type="entry name" value="D-aminoacid aminotransferase-like PLP-dependent enzymes"/>
    <property type="match status" value="1"/>
</dbReference>
<dbReference type="Pfam" id="PF01063">
    <property type="entry name" value="Aminotran_4"/>
    <property type="match status" value="1"/>
</dbReference>
<evidence type="ECO:0000256" key="2">
    <source>
        <dbReference type="ARBA" id="ARBA00009320"/>
    </source>
</evidence>
<dbReference type="AlphaFoldDB" id="A0A1G9DVK6"/>
<keyword evidence="6" id="KW-0456">Lyase</keyword>
<comment type="cofactor">
    <cofactor evidence="1 5">
        <name>pyridoxal 5'-phosphate</name>
        <dbReference type="ChEBI" id="CHEBI:597326"/>
    </cofactor>
</comment>
<dbReference type="GO" id="GO:0008652">
    <property type="term" value="P:amino acid biosynthetic process"/>
    <property type="evidence" value="ECO:0007669"/>
    <property type="project" value="UniProtKB-ARBA"/>
</dbReference>
<organism evidence="6 7">
    <name type="scientific">Natronincola ferrireducens</name>
    <dbReference type="NCBI Taxonomy" id="393762"/>
    <lineage>
        <taxon>Bacteria</taxon>
        <taxon>Bacillati</taxon>
        <taxon>Bacillota</taxon>
        <taxon>Clostridia</taxon>
        <taxon>Peptostreptococcales</taxon>
        <taxon>Natronincolaceae</taxon>
        <taxon>Natronincola</taxon>
    </lineage>
</organism>
<dbReference type="InterPro" id="IPR018300">
    <property type="entry name" value="Aminotrans_IV_CS"/>
</dbReference>
<dbReference type="GO" id="GO:0016829">
    <property type="term" value="F:lyase activity"/>
    <property type="evidence" value="ECO:0007669"/>
    <property type="project" value="UniProtKB-KW"/>
</dbReference>
<dbReference type="GO" id="GO:0046394">
    <property type="term" value="P:carboxylic acid biosynthetic process"/>
    <property type="evidence" value="ECO:0007669"/>
    <property type="project" value="UniProtKB-ARBA"/>
</dbReference>
<keyword evidence="7" id="KW-1185">Reference proteome</keyword>
<evidence type="ECO:0000256" key="4">
    <source>
        <dbReference type="RuleBase" id="RU004106"/>
    </source>
</evidence>
<name>A0A1G9DVK6_9FIRM</name>
<dbReference type="InterPro" id="IPR043131">
    <property type="entry name" value="BCAT-like_N"/>
</dbReference>
<dbReference type="STRING" id="393762.SAMN05660472_01750"/>
<evidence type="ECO:0000256" key="3">
    <source>
        <dbReference type="ARBA" id="ARBA00022898"/>
    </source>
</evidence>
<reference evidence="6 7" key="1">
    <citation type="submission" date="2016-10" db="EMBL/GenBank/DDBJ databases">
        <authorList>
            <person name="de Groot N.N."/>
        </authorList>
    </citation>
    <scope>NUCLEOTIDE SEQUENCE [LARGE SCALE GENOMIC DNA]</scope>
    <source>
        <strain evidence="6 7">DSM 18346</strain>
    </source>
</reference>
<dbReference type="InterPro" id="IPR050571">
    <property type="entry name" value="Class-IV_PLP-Dep_Aminotrnsfr"/>
</dbReference>
<dbReference type="EMBL" id="FNFP01000003">
    <property type="protein sequence ID" value="SDK67888.1"/>
    <property type="molecule type" value="Genomic_DNA"/>
</dbReference>
<dbReference type="PROSITE" id="PS00770">
    <property type="entry name" value="AA_TRANSFER_CLASS_4"/>
    <property type="match status" value="1"/>
</dbReference>